<feature type="non-terminal residue" evidence="2">
    <location>
        <position position="100"/>
    </location>
</feature>
<evidence type="ECO:0000256" key="1">
    <source>
        <dbReference type="SAM" id="MobiDB-lite"/>
    </source>
</evidence>
<evidence type="ECO:0000313" key="2">
    <source>
        <dbReference type="EMBL" id="GFC88069.1"/>
    </source>
</evidence>
<protein>
    <submittedName>
        <fullName evidence="2">Uncharacterized protein</fullName>
    </submittedName>
</protein>
<name>A0A699RKX6_TANCI</name>
<feature type="region of interest" description="Disordered" evidence="1">
    <location>
        <begin position="35"/>
        <end position="70"/>
    </location>
</feature>
<organism evidence="2">
    <name type="scientific">Tanacetum cinerariifolium</name>
    <name type="common">Dalmatian daisy</name>
    <name type="synonym">Chrysanthemum cinerariifolium</name>
    <dbReference type="NCBI Taxonomy" id="118510"/>
    <lineage>
        <taxon>Eukaryota</taxon>
        <taxon>Viridiplantae</taxon>
        <taxon>Streptophyta</taxon>
        <taxon>Embryophyta</taxon>
        <taxon>Tracheophyta</taxon>
        <taxon>Spermatophyta</taxon>
        <taxon>Magnoliopsida</taxon>
        <taxon>eudicotyledons</taxon>
        <taxon>Gunneridae</taxon>
        <taxon>Pentapetalae</taxon>
        <taxon>asterids</taxon>
        <taxon>campanulids</taxon>
        <taxon>Asterales</taxon>
        <taxon>Asteraceae</taxon>
        <taxon>Asteroideae</taxon>
        <taxon>Anthemideae</taxon>
        <taxon>Anthemidinae</taxon>
        <taxon>Tanacetum</taxon>
    </lineage>
</organism>
<dbReference type="EMBL" id="BKCJ011113644">
    <property type="protein sequence ID" value="GFC88069.1"/>
    <property type="molecule type" value="Genomic_DNA"/>
</dbReference>
<gene>
    <name evidence="2" type="ORF">Tci_860039</name>
</gene>
<dbReference type="AlphaFoldDB" id="A0A699RKX6"/>
<reference evidence="2" key="1">
    <citation type="journal article" date="2019" name="Sci. Rep.">
        <title>Draft genome of Tanacetum cinerariifolium, the natural source of mosquito coil.</title>
        <authorList>
            <person name="Yamashiro T."/>
            <person name="Shiraishi A."/>
            <person name="Satake H."/>
            <person name="Nakayama K."/>
        </authorList>
    </citation>
    <scope>NUCLEOTIDE SEQUENCE</scope>
</reference>
<comment type="caution">
    <text evidence="2">The sequence shown here is derived from an EMBL/GenBank/DDBJ whole genome shotgun (WGS) entry which is preliminary data.</text>
</comment>
<sequence>MHMIPATVHTQSKPVSITTVRPVCDDVPKIMVTQPGHAHSIDTKSNSPIRRHITHSPSLKSSNSPPRVTAAQAPVGTCPIYLTLNSLMVDMFPLEVTPRV</sequence>
<feature type="compositionally biased region" description="Polar residues" evidence="1">
    <location>
        <begin position="55"/>
        <end position="66"/>
    </location>
</feature>
<accession>A0A699RKX6</accession>
<proteinExistence type="predicted"/>